<dbReference type="EMBL" id="RBNJ01001540">
    <property type="protein sequence ID" value="RUS33053.1"/>
    <property type="molecule type" value="Genomic_DNA"/>
</dbReference>
<feature type="compositionally biased region" description="Basic and acidic residues" evidence="1">
    <location>
        <begin position="43"/>
        <end position="60"/>
    </location>
</feature>
<feature type="compositionally biased region" description="Basic and acidic residues" evidence="1">
    <location>
        <begin position="74"/>
        <end position="88"/>
    </location>
</feature>
<sequence length="295" mass="32796">MTKTSRSTACISTKWRRPSDPTGSDRRYPVASLDPAGQPLASRRNDVDHPTRPDPIERYHVASLDPADQPLASRRNDVDHPTRPDPIERYSAASLDPAGQPLASRRNGVDHPTRLDPMERYPANPARQPLVSRRIDVDHRPSAVAPKPSRDVRFHHAHVTASTAHPVIIYFGTAVSFTTCPPSRPVFLLYIVQGAEDLASASGPSQAATHPEILPRRKRLLAQLVGRMWAWERCGVDEQGKDHAKKEQASDVAALLLRRFLVNYESNNSNNNNNCNVQFSRYGGPPKQLEIPNVV</sequence>
<comment type="caution">
    <text evidence="2">The sequence shown here is derived from an EMBL/GenBank/DDBJ whole genome shotgun (WGS) entry which is preliminary data.</text>
</comment>
<dbReference type="AlphaFoldDB" id="A0A433QTE0"/>
<organism evidence="2 3">
    <name type="scientific">Jimgerdemannia flammicorona</name>
    <dbReference type="NCBI Taxonomy" id="994334"/>
    <lineage>
        <taxon>Eukaryota</taxon>
        <taxon>Fungi</taxon>
        <taxon>Fungi incertae sedis</taxon>
        <taxon>Mucoromycota</taxon>
        <taxon>Mucoromycotina</taxon>
        <taxon>Endogonomycetes</taxon>
        <taxon>Endogonales</taxon>
        <taxon>Endogonaceae</taxon>
        <taxon>Jimgerdemannia</taxon>
    </lineage>
</organism>
<keyword evidence="3" id="KW-1185">Reference proteome</keyword>
<evidence type="ECO:0000313" key="3">
    <source>
        <dbReference type="Proteomes" id="UP000274822"/>
    </source>
</evidence>
<evidence type="ECO:0000313" key="2">
    <source>
        <dbReference type="EMBL" id="RUS33053.1"/>
    </source>
</evidence>
<evidence type="ECO:0000256" key="1">
    <source>
        <dbReference type="SAM" id="MobiDB-lite"/>
    </source>
</evidence>
<protein>
    <submittedName>
        <fullName evidence="2">Uncharacterized protein</fullName>
    </submittedName>
</protein>
<feature type="compositionally biased region" description="Polar residues" evidence="1">
    <location>
        <begin position="1"/>
        <end position="11"/>
    </location>
</feature>
<feature type="region of interest" description="Disordered" evidence="1">
    <location>
        <begin position="1"/>
        <end position="124"/>
    </location>
</feature>
<reference evidence="2 3" key="1">
    <citation type="journal article" date="2018" name="New Phytol.">
        <title>Phylogenomics of Endogonaceae and evolution of mycorrhizas within Mucoromycota.</title>
        <authorList>
            <person name="Chang Y."/>
            <person name="Desiro A."/>
            <person name="Na H."/>
            <person name="Sandor L."/>
            <person name="Lipzen A."/>
            <person name="Clum A."/>
            <person name="Barry K."/>
            <person name="Grigoriev I.V."/>
            <person name="Martin F.M."/>
            <person name="Stajich J.E."/>
            <person name="Smith M.E."/>
            <person name="Bonito G."/>
            <person name="Spatafora J.W."/>
        </authorList>
    </citation>
    <scope>NUCLEOTIDE SEQUENCE [LARGE SCALE GENOMIC DNA]</scope>
    <source>
        <strain evidence="2 3">AD002</strain>
    </source>
</reference>
<name>A0A433QTE0_9FUNG</name>
<dbReference type="Proteomes" id="UP000274822">
    <property type="component" value="Unassembled WGS sequence"/>
</dbReference>
<feature type="compositionally biased region" description="Basic and acidic residues" evidence="1">
    <location>
        <begin position="17"/>
        <end position="28"/>
    </location>
</feature>
<gene>
    <name evidence="2" type="ORF">BC938DRAFT_473302</name>
</gene>
<accession>A0A433QTE0</accession>
<proteinExistence type="predicted"/>
<feature type="compositionally biased region" description="Basic and acidic residues" evidence="1">
    <location>
        <begin position="107"/>
        <end position="119"/>
    </location>
</feature>